<feature type="region of interest" description="Disordered" evidence="5">
    <location>
        <begin position="92"/>
        <end position="133"/>
    </location>
</feature>
<dbReference type="GO" id="GO:0075523">
    <property type="term" value="P:viral translational frameshifting"/>
    <property type="evidence" value="ECO:0007669"/>
    <property type="project" value="UniProtKB-KW"/>
</dbReference>
<comment type="similarity">
    <text evidence="1">Belongs to the ODC antizyme family.</text>
</comment>
<dbReference type="InterPro" id="IPR038581">
    <property type="entry name" value="ODC_AZ_sf"/>
</dbReference>
<name>A0AAV1LDR4_9NEOP</name>
<evidence type="ECO:0000256" key="2">
    <source>
        <dbReference type="ARBA" id="ARBA00011836"/>
    </source>
</evidence>
<proteinExistence type="inferred from homology"/>
<dbReference type="Pfam" id="PF02100">
    <property type="entry name" value="ODC_AZ"/>
    <property type="match status" value="1"/>
</dbReference>
<evidence type="ECO:0000256" key="1">
    <source>
        <dbReference type="ARBA" id="ARBA00008796"/>
    </source>
</evidence>
<dbReference type="EMBL" id="CAVLGL010000088">
    <property type="protein sequence ID" value="CAK1593196.1"/>
    <property type="molecule type" value="Genomic_DNA"/>
</dbReference>
<protein>
    <recommendedName>
        <fullName evidence="3">Ornithine decarboxylase antizyme</fullName>
    </recommendedName>
</protein>
<dbReference type="InterPro" id="IPR016181">
    <property type="entry name" value="Acyl_CoA_acyltransferase"/>
</dbReference>
<evidence type="ECO:0000256" key="3">
    <source>
        <dbReference type="ARBA" id="ARBA00017712"/>
    </source>
</evidence>
<dbReference type="GO" id="GO:0008073">
    <property type="term" value="F:ornithine decarboxylase inhibitor activity"/>
    <property type="evidence" value="ECO:0007669"/>
    <property type="project" value="InterPro"/>
</dbReference>
<evidence type="ECO:0000256" key="4">
    <source>
        <dbReference type="ARBA" id="ARBA00022758"/>
    </source>
</evidence>
<sequence>MTKLIQQLNFSSSNYFDLVRYEPNSTKGENYYGDCASLNAAGSKRSALSASDAECFSLCLGAGPLWGRLHEQENRGESALLSSGSLHGRAVIPPAYRGPDVPAHGSAPPGGVSSGASSPATPSTPTHDDNNQFKWSVTSGDLLSALLWASASSLSSSAESLASESNLPSLSHPALHPERREAVISKILERKDRQPVKIDFKIFLTENTVTRWEAVLHGSTIYLRMPGVLQSGSKESFMLLLDFAEERLGCSNCIICVLKSRPDRATLLRTFMFMGFQLLSPTSPLMPPEINNPDYVFLHYNMQ</sequence>
<organism evidence="6 7">
    <name type="scientific">Parnassius mnemosyne</name>
    <name type="common">clouded apollo</name>
    <dbReference type="NCBI Taxonomy" id="213953"/>
    <lineage>
        <taxon>Eukaryota</taxon>
        <taxon>Metazoa</taxon>
        <taxon>Ecdysozoa</taxon>
        <taxon>Arthropoda</taxon>
        <taxon>Hexapoda</taxon>
        <taxon>Insecta</taxon>
        <taxon>Pterygota</taxon>
        <taxon>Neoptera</taxon>
        <taxon>Endopterygota</taxon>
        <taxon>Lepidoptera</taxon>
        <taxon>Glossata</taxon>
        <taxon>Ditrysia</taxon>
        <taxon>Papilionoidea</taxon>
        <taxon>Papilionidae</taxon>
        <taxon>Parnassiinae</taxon>
        <taxon>Parnassini</taxon>
        <taxon>Parnassius</taxon>
        <taxon>Driopa</taxon>
    </lineage>
</organism>
<feature type="compositionally biased region" description="Low complexity" evidence="5">
    <location>
        <begin position="101"/>
        <end position="125"/>
    </location>
</feature>
<evidence type="ECO:0000313" key="6">
    <source>
        <dbReference type="EMBL" id="CAK1593196.1"/>
    </source>
</evidence>
<dbReference type="GO" id="GO:0005634">
    <property type="term" value="C:nucleus"/>
    <property type="evidence" value="ECO:0007669"/>
    <property type="project" value="TreeGrafter"/>
</dbReference>
<accession>A0AAV1LDR4</accession>
<dbReference type="Gene3D" id="3.40.630.60">
    <property type="match status" value="1"/>
</dbReference>
<dbReference type="SUPFAM" id="SSF55729">
    <property type="entry name" value="Acyl-CoA N-acyltransferases (Nat)"/>
    <property type="match status" value="1"/>
</dbReference>
<dbReference type="GO" id="GO:0045732">
    <property type="term" value="P:positive regulation of protein catabolic process"/>
    <property type="evidence" value="ECO:0007669"/>
    <property type="project" value="TreeGrafter"/>
</dbReference>
<dbReference type="GO" id="GO:0005737">
    <property type="term" value="C:cytoplasm"/>
    <property type="evidence" value="ECO:0007669"/>
    <property type="project" value="TreeGrafter"/>
</dbReference>
<reference evidence="6 7" key="1">
    <citation type="submission" date="2023-11" db="EMBL/GenBank/DDBJ databases">
        <authorList>
            <person name="Hedman E."/>
            <person name="Englund M."/>
            <person name="Stromberg M."/>
            <person name="Nyberg Akerstrom W."/>
            <person name="Nylinder S."/>
            <person name="Jareborg N."/>
            <person name="Kallberg Y."/>
            <person name="Kronander E."/>
        </authorList>
    </citation>
    <scope>NUCLEOTIDE SEQUENCE [LARGE SCALE GENOMIC DNA]</scope>
</reference>
<gene>
    <name evidence="6" type="ORF">PARMNEM_LOCUS13019</name>
</gene>
<keyword evidence="4" id="KW-0688">Ribosomal frameshifting</keyword>
<evidence type="ECO:0000256" key="5">
    <source>
        <dbReference type="SAM" id="MobiDB-lite"/>
    </source>
</evidence>
<dbReference type="Proteomes" id="UP001314205">
    <property type="component" value="Unassembled WGS sequence"/>
</dbReference>
<comment type="caution">
    <text evidence="6">The sequence shown here is derived from an EMBL/GenBank/DDBJ whole genome shotgun (WGS) entry which is preliminary data.</text>
</comment>
<dbReference type="AlphaFoldDB" id="A0AAV1LDR4"/>
<comment type="subunit">
    <text evidence="2">Interacts with ODC1 and thereby sterically blocks ODC homodimerization.</text>
</comment>
<dbReference type="PANTHER" id="PTHR10279">
    <property type="entry name" value="ORNITHINE DECARBOXYLASE ANTIZYME"/>
    <property type="match status" value="1"/>
</dbReference>
<dbReference type="InterPro" id="IPR002993">
    <property type="entry name" value="ODC_AZ"/>
</dbReference>
<keyword evidence="7" id="KW-1185">Reference proteome</keyword>
<dbReference type="PANTHER" id="PTHR10279:SF10">
    <property type="entry name" value="ORNITHINE DECARBOXYLASE ANTIZYME"/>
    <property type="match status" value="1"/>
</dbReference>
<evidence type="ECO:0000313" key="7">
    <source>
        <dbReference type="Proteomes" id="UP001314205"/>
    </source>
</evidence>